<gene>
    <name evidence="1" type="ORF">Gogos_020799</name>
</gene>
<accession>A0A7J9D2R1</accession>
<dbReference type="AlphaFoldDB" id="A0A7J9D2R1"/>
<feature type="non-terminal residue" evidence="1">
    <location>
        <position position="131"/>
    </location>
</feature>
<dbReference type="Proteomes" id="UP000593579">
    <property type="component" value="Unassembled WGS sequence"/>
</dbReference>
<protein>
    <submittedName>
        <fullName evidence="1">Uncharacterized protein</fullName>
    </submittedName>
</protein>
<keyword evidence="2" id="KW-1185">Reference proteome</keyword>
<name>A0A7J9D2R1_GOSGO</name>
<reference evidence="1 2" key="1">
    <citation type="journal article" date="2019" name="Genome Biol. Evol.">
        <title>Insights into the evolution of the New World diploid cottons (Gossypium, subgenus Houzingenia) based on genome sequencing.</title>
        <authorList>
            <person name="Grover C.E."/>
            <person name="Arick M.A. 2nd"/>
            <person name="Thrash A."/>
            <person name="Conover J.L."/>
            <person name="Sanders W.S."/>
            <person name="Peterson D.G."/>
            <person name="Frelichowski J.E."/>
            <person name="Scheffler J.A."/>
            <person name="Scheffler B.E."/>
            <person name="Wendel J.F."/>
        </authorList>
    </citation>
    <scope>NUCLEOTIDE SEQUENCE [LARGE SCALE GENOMIC DNA]</scope>
    <source>
        <strain evidence="1">5</strain>
        <tissue evidence="1">Leaf</tissue>
    </source>
</reference>
<dbReference type="EMBL" id="JABEZY010266901">
    <property type="protein sequence ID" value="MBA0755027.1"/>
    <property type="molecule type" value="Genomic_DNA"/>
</dbReference>
<organism evidence="1 2">
    <name type="scientific">Gossypium gossypioides</name>
    <name type="common">Mexican cotton</name>
    <name type="synonym">Selera gossypioides</name>
    <dbReference type="NCBI Taxonomy" id="34282"/>
    <lineage>
        <taxon>Eukaryota</taxon>
        <taxon>Viridiplantae</taxon>
        <taxon>Streptophyta</taxon>
        <taxon>Embryophyta</taxon>
        <taxon>Tracheophyta</taxon>
        <taxon>Spermatophyta</taxon>
        <taxon>Magnoliopsida</taxon>
        <taxon>eudicotyledons</taxon>
        <taxon>Gunneridae</taxon>
        <taxon>Pentapetalae</taxon>
        <taxon>rosids</taxon>
        <taxon>malvids</taxon>
        <taxon>Malvales</taxon>
        <taxon>Malvaceae</taxon>
        <taxon>Malvoideae</taxon>
        <taxon>Gossypium</taxon>
    </lineage>
</organism>
<dbReference type="OrthoDB" id="992872at2759"/>
<evidence type="ECO:0000313" key="2">
    <source>
        <dbReference type="Proteomes" id="UP000593579"/>
    </source>
</evidence>
<proteinExistence type="predicted"/>
<comment type="caution">
    <text evidence="1">The sequence shown here is derived from an EMBL/GenBank/DDBJ whole genome shotgun (WGS) entry which is preliminary data.</text>
</comment>
<sequence length="131" mass="14843">MALVVRKNMATRSFARIFVDIDLDDGNQDSVPVNCDNEDVEEVRTKAYSFGTSKHKRKNTQESFVNEQIKFVGEQLSKNANALEQVIEDKTPHLYGEVISMEVEGFDDDFFCSVFDYLVGCKSEAKAFLAK</sequence>
<evidence type="ECO:0000313" key="1">
    <source>
        <dbReference type="EMBL" id="MBA0755027.1"/>
    </source>
</evidence>